<evidence type="ECO:0000256" key="8">
    <source>
        <dbReference type="SAM" id="MobiDB-lite"/>
    </source>
</evidence>
<dbReference type="Proteomes" id="UP001208570">
    <property type="component" value="Unassembled WGS sequence"/>
</dbReference>
<evidence type="ECO:0000256" key="2">
    <source>
        <dbReference type="ARBA" id="ARBA00022723"/>
    </source>
</evidence>
<evidence type="ECO:0000256" key="5">
    <source>
        <dbReference type="PIRSR" id="PIRSR017434-1"/>
    </source>
</evidence>
<organism evidence="10 11">
    <name type="scientific">Paralvinella palmiformis</name>
    <dbReference type="NCBI Taxonomy" id="53620"/>
    <lineage>
        <taxon>Eukaryota</taxon>
        <taxon>Metazoa</taxon>
        <taxon>Spiralia</taxon>
        <taxon>Lophotrochozoa</taxon>
        <taxon>Annelida</taxon>
        <taxon>Polychaeta</taxon>
        <taxon>Sedentaria</taxon>
        <taxon>Canalipalpata</taxon>
        <taxon>Terebellida</taxon>
        <taxon>Terebelliformia</taxon>
        <taxon>Alvinellidae</taxon>
        <taxon>Paralvinella</taxon>
    </lineage>
</organism>
<dbReference type="InterPro" id="IPR023214">
    <property type="entry name" value="HAD_sf"/>
</dbReference>
<feature type="domain" description="Cullin family profile" evidence="9">
    <location>
        <begin position="474"/>
        <end position="594"/>
    </location>
</feature>
<keyword evidence="4 6" id="KW-0460">Magnesium</keyword>
<dbReference type="SUPFAM" id="SSF56784">
    <property type="entry name" value="HAD-like"/>
    <property type="match status" value="1"/>
</dbReference>
<evidence type="ECO:0000256" key="7">
    <source>
        <dbReference type="PROSITE-ProRule" id="PRU00330"/>
    </source>
</evidence>
<comment type="caution">
    <text evidence="10">The sequence shown here is derived from an EMBL/GenBank/DDBJ whole genome shotgun (WGS) entry which is preliminary data.</text>
</comment>
<sequence length="594" mass="67905">MDIEIQTVIRIVPHDQDPNPDFVAALSKLKSTMKNKSGTSPSPLTQILVETMATATTEIRAALGDPEVVKSQPFPSDRDPEAVYANNELCLDDIDVYGFDYDYTLAFYGDALHDLIYNMGRETLVKQLKYPSEILTLDFNPKFAVRGLHCDVQTGFLLKIDAFHNIQMGTVYRGLEPVPDDEVYKSYNGTHVPIDEMSTFYGTGPKMRQLMDLFALSEMSLFSNVIQYFITNKIAYDPGYVFHDVTKTVKGLHYSGVIHAAILNDIERFITKQEVTKELLHRLVAAGKQLFLITNSGVNFVNQGMTYLVGKDWAQLFNVIITGARKPKFFYETKSNDLDGTEDEVLWDEQHDKSDTDSDEEGKNMYGDMMTYEQIQQMFNEDSDDDDEFLGFESILLISVHLIRLFDLHASIYGLESPGIFVEGNFSKLSHMTGWTGSRVLYFGDHVYTDLADVTLNHGWRTGAIIPELEDEIYIINSDVFKKAIIWLTTLERLIDKSQVYDDPESLAVLADWLKERDQLRLVTKNVFNPQFGSLFRTYHNPTYFTRRLNQYADIYTSSITNLAKYSLSYTFYPHRTALPHELDDTPLNFDLLT</sequence>
<dbReference type="NCBIfam" id="TIGR02244">
    <property type="entry name" value="HAD-IG-Ncltidse"/>
    <property type="match status" value="1"/>
</dbReference>
<keyword evidence="3" id="KW-0378">Hydrolase</keyword>
<evidence type="ECO:0000313" key="11">
    <source>
        <dbReference type="Proteomes" id="UP001208570"/>
    </source>
</evidence>
<dbReference type="Pfam" id="PF05761">
    <property type="entry name" value="5_nucleotid"/>
    <property type="match status" value="1"/>
</dbReference>
<comment type="similarity">
    <text evidence="1">Belongs to the 5'(3')-deoxyribonucleotidase family.</text>
</comment>
<gene>
    <name evidence="10" type="ORF">LSH36_669g01023</name>
</gene>
<protein>
    <recommendedName>
        <fullName evidence="9">Cullin family profile domain-containing protein</fullName>
    </recommendedName>
</protein>
<proteinExistence type="inferred from homology"/>
<dbReference type="Gene3D" id="3.40.50.1000">
    <property type="entry name" value="HAD superfamily/HAD-like"/>
    <property type="match status" value="1"/>
</dbReference>
<feature type="active site" description="Proton donor" evidence="5">
    <location>
        <position position="102"/>
    </location>
</feature>
<dbReference type="PANTHER" id="PTHR12103">
    <property type="entry name" value="5'-NUCLEOTIDASE DOMAIN-CONTAINING"/>
    <property type="match status" value="1"/>
</dbReference>
<evidence type="ECO:0000256" key="4">
    <source>
        <dbReference type="ARBA" id="ARBA00022842"/>
    </source>
</evidence>
<feature type="active site" description="Nucleophile" evidence="5">
    <location>
        <position position="100"/>
    </location>
</feature>
<feature type="binding site" evidence="6">
    <location>
        <position position="100"/>
    </location>
    <ligand>
        <name>Mg(2+)</name>
        <dbReference type="ChEBI" id="CHEBI:18420"/>
    </ligand>
</feature>
<evidence type="ECO:0000313" key="10">
    <source>
        <dbReference type="EMBL" id="KAK2145597.1"/>
    </source>
</evidence>
<evidence type="ECO:0000259" key="9">
    <source>
        <dbReference type="PROSITE" id="PS50069"/>
    </source>
</evidence>
<feature type="binding site" evidence="6">
    <location>
        <position position="102"/>
    </location>
    <ligand>
        <name>GMP</name>
        <dbReference type="ChEBI" id="CHEBI:58115"/>
    </ligand>
</feature>
<comment type="cofactor">
    <cofactor evidence="6">
        <name>Mg(2+)</name>
        <dbReference type="ChEBI" id="CHEBI:18420"/>
    </cofactor>
    <text evidence="6">Binds 1 Mg(2+) ion per subunit.</text>
</comment>
<dbReference type="PANTHER" id="PTHR12103:SF12">
    <property type="entry name" value="FI20020P1"/>
    <property type="match status" value="1"/>
</dbReference>
<dbReference type="InterPro" id="IPR036412">
    <property type="entry name" value="HAD-like_sf"/>
</dbReference>
<evidence type="ECO:0000256" key="6">
    <source>
        <dbReference type="PIRSR" id="PIRSR017434-2"/>
    </source>
</evidence>
<keyword evidence="2 6" id="KW-0479">Metal-binding</keyword>
<evidence type="ECO:0000256" key="1">
    <source>
        <dbReference type="ARBA" id="ARBA00009589"/>
    </source>
</evidence>
<dbReference type="AlphaFoldDB" id="A0AAD9MTV2"/>
<reference evidence="10" key="1">
    <citation type="journal article" date="2023" name="Mol. Biol. Evol.">
        <title>Third-Generation Sequencing Reveals the Adaptive Role of the Epigenome in Three Deep-Sea Polychaetes.</title>
        <authorList>
            <person name="Perez M."/>
            <person name="Aroh O."/>
            <person name="Sun Y."/>
            <person name="Lan Y."/>
            <person name="Juniper S.K."/>
            <person name="Young C.R."/>
            <person name="Angers B."/>
            <person name="Qian P.Y."/>
        </authorList>
    </citation>
    <scope>NUCLEOTIDE SEQUENCE</scope>
    <source>
        <strain evidence="10">P08H-3</strain>
    </source>
</reference>
<evidence type="ECO:0000256" key="3">
    <source>
        <dbReference type="ARBA" id="ARBA00022801"/>
    </source>
</evidence>
<accession>A0AAD9MTV2</accession>
<dbReference type="PIRSF" id="PIRSF017434">
    <property type="entry name" value="Purine_5'-nucleotidase"/>
    <property type="match status" value="1"/>
</dbReference>
<name>A0AAD9MTV2_9ANNE</name>
<dbReference type="EMBL" id="JAODUP010000669">
    <property type="protein sequence ID" value="KAK2145597.1"/>
    <property type="molecule type" value="Genomic_DNA"/>
</dbReference>
<dbReference type="GO" id="GO:0008253">
    <property type="term" value="F:5'-nucleotidase activity"/>
    <property type="evidence" value="ECO:0007669"/>
    <property type="project" value="TreeGrafter"/>
</dbReference>
<dbReference type="InterPro" id="IPR008380">
    <property type="entry name" value="HAD-SF_hydro_IG_5-nucl"/>
</dbReference>
<feature type="region of interest" description="Disordered" evidence="8">
    <location>
        <begin position="342"/>
        <end position="361"/>
    </location>
</feature>
<dbReference type="PROSITE" id="PS50069">
    <property type="entry name" value="CULLIN_2"/>
    <property type="match status" value="1"/>
</dbReference>
<dbReference type="GO" id="GO:0046872">
    <property type="term" value="F:metal ion binding"/>
    <property type="evidence" value="ECO:0007669"/>
    <property type="project" value="UniProtKB-KW"/>
</dbReference>
<comment type="similarity">
    <text evidence="7">Belongs to the cullin family.</text>
</comment>
<dbReference type="InterPro" id="IPR016695">
    <property type="entry name" value="Pur_nucleotidase"/>
</dbReference>
<keyword evidence="11" id="KW-1185">Reference proteome</keyword>
<feature type="binding site" evidence="6">
    <location>
        <position position="445"/>
    </location>
    <ligand>
        <name>Mg(2+)</name>
        <dbReference type="ChEBI" id="CHEBI:18420"/>
    </ligand>
</feature>
<dbReference type="InterPro" id="IPR016158">
    <property type="entry name" value="Cullin_homology"/>
</dbReference>